<organism evidence="1 2">
    <name type="scientific">Leptospira licerasiae str. MMD4847</name>
    <dbReference type="NCBI Taxonomy" id="1049971"/>
    <lineage>
        <taxon>Bacteria</taxon>
        <taxon>Pseudomonadati</taxon>
        <taxon>Spirochaetota</taxon>
        <taxon>Spirochaetia</taxon>
        <taxon>Leptospirales</taxon>
        <taxon>Leptospiraceae</taxon>
        <taxon>Leptospira</taxon>
    </lineage>
</organism>
<proteinExistence type="predicted"/>
<evidence type="ECO:0000313" key="1">
    <source>
        <dbReference type="EMBL" id="EJZ43276.1"/>
    </source>
</evidence>
<evidence type="ECO:0000313" key="2">
    <source>
        <dbReference type="Proteomes" id="UP000018720"/>
    </source>
</evidence>
<reference evidence="1 2" key="1">
    <citation type="submission" date="2012-08" db="EMBL/GenBank/DDBJ databases">
        <authorList>
            <person name="Harkins D.M."/>
            <person name="Durkin A.S."/>
            <person name="Selengut J.D."/>
            <person name="Sanka R."/>
            <person name="DePew J."/>
            <person name="Purushe J."/>
            <person name="Matthias M.A."/>
            <person name="Vinetz J.M."/>
            <person name="Sutton G.G."/>
            <person name="Nelson W.C."/>
            <person name="Fouts D.E."/>
        </authorList>
    </citation>
    <scope>NUCLEOTIDE SEQUENCE [LARGE SCALE GENOMIC DNA]</scope>
    <source>
        <strain evidence="1 2">MMD4847</strain>
    </source>
</reference>
<gene>
    <name evidence="1" type="ORF">LEP1GSC178_3581</name>
</gene>
<accession>A0ABN0HD73</accession>
<name>A0ABN0HD73_9LEPT</name>
<dbReference type="Proteomes" id="UP000018720">
    <property type="component" value="Unassembled WGS sequence"/>
</dbReference>
<protein>
    <submittedName>
        <fullName evidence="1">Uncharacterized protein</fullName>
    </submittedName>
</protein>
<keyword evidence="2" id="KW-1185">Reference proteome</keyword>
<sequence length="59" mass="6316">MISEVCLSIFSTSNPQASSPLFQADIASWGVSKGFVSAKQFKQDITNPQPIEGNSLSPE</sequence>
<dbReference type="EMBL" id="AHOM02000004">
    <property type="protein sequence ID" value="EJZ43276.1"/>
    <property type="molecule type" value="Genomic_DNA"/>
</dbReference>
<comment type="caution">
    <text evidence="1">The sequence shown here is derived from an EMBL/GenBank/DDBJ whole genome shotgun (WGS) entry which is preliminary data.</text>
</comment>